<reference evidence="2 3" key="1">
    <citation type="submission" date="2018-11" db="EMBL/GenBank/DDBJ databases">
        <title>Trebonia kvetii gen.nov., sp.nov., a novel acidophilic actinobacterium, and proposal of the new actinobacterial family Treboniaceae fam. nov.</title>
        <authorList>
            <person name="Rapoport D."/>
            <person name="Sagova-Mareckova M."/>
            <person name="Sedlacek I."/>
            <person name="Provaznik J."/>
            <person name="Kralova S."/>
            <person name="Pavlinic D."/>
            <person name="Benes V."/>
            <person name="Kopecky J."/>
        </authorList>
    </citation>
    <scope>NUCLEOTIDE SEQUENCE [LARGE SCALE GENOMIC DNA]</scope>
    <source>
        <strain evidence="2 3">15Tr583</strain>
    </source>
</reference>
<protein>
    <submittedName>
        <fullName evidence="2">Dienelactone hydrolase family protein</fullName>
    </submittedName>
</protein>
<keyword evidence="2" id="KW-0378">Hydrolase</keyword>
<evidence type="ECO:0000259" key="1">
    <source>
        <dbReference type="Pfam" id="PF01738"/>
    </source>
</evidence>
<keyword evidence="3" id="KW-1185">Reference proteome</keyword>
<dbReference type="EMBL" id="RPFW01000003">
    <property type="protein sequence ID" value="TVZ04577.1"/>
    <property type="molecule type" value="Genomic_DNA"/>
</dbReference>
<dbReference type="AlphaFoldDB" id="A0A6P2C0W0"/>
<dbReference type="InterPro" id="IPR029058">
    <property type="entry name" value="AB_hydrolase_fold"/>
</dbReference>
<dbReference type="Pfam" id="PF01738">
    <property type="entry name" value="DLH"/>
    <property type="match status" value="1"/>
</dbReference>
<sequence>MPDTTIPAAGGTPLKAYLAVPAEAGPHPGVVVIQDAIGLTKAIREHADRLASYGYLAVAPDLYTRGGMLRCVQATMRSLGSGQGQAYDDIERSRRWLVGRDDCSGRVGVIGFCMGGGFALMTASRGFDAAAPNYGPLPKNLDAALSGACPVVGSYGGRDRTLKGATAKLDAALTEKGIPHDVKEYPQAGHSFLERYRVGPLAPVLRVGGMGYEAASADDAWRRIRAFFDEHLAAGEPPEAG</sequence>
<dbReference type="PANTHER" id="PTHR46623">
    <property type="entry name" value="CARBOXYMETHYLENEBUTENOLIDASE-RELATED"/>
    <property type="match status" value="1"/>
</dbReference>
<dbReference type="GO" id="GO:0016787">
    <property type="term" value="F:hydrolase activity"/>
    <property type="evidence" value="ECO:0007669"/>
    <property type="project" value="UniProtKB-KW"/>
</dbReference>
<dbReference type="InterPro" id="IPR051049">
    <property type="entry name" value="Dienelactone_hydrolase-like"/>
</dbReference>
<feature type="domain" description="Dienelactone hydrolase" evidence="1">
    <location>
        <begin position="14"/>
        <end position="231"/>
    </location>
</feature>
<dbReference type="Proteomes" id="UP000460272">
    <property type="component" value="Unassembled WGS sequence"/>
</dbReference>
<comment type="caution">
    <text evidence="2">The sequence shown here is derived from an EMBL/GenBank/DDBJ whole genome shotgun (WGS) entry which is preliminary data.</text>
</comment>
<name>A0A6P2C0W0_9ACTN</name>
<proteinExistence type="predicted"/>
<dbReference type="PANTHER" id="PTHR46623:SF6">
    <property type="entry name" value="ALPHA_BETA-HYDROLASES SUPERFAMILY PROTEIN"/>
    <property type="match status" value="1"/>
</dbReference>
<gene>
    <name evidence="2" type="ORF">EAS64_19695</name>
</gene>
<evidence type="ECO:0000313" key="3">
    <source>
        <dbReference type="Proteomes" id="UP000460272"/>
    </source>
</evidence>
<dbReference type="Gene3D" id="3.40.50.1820">
    <property type="entry name" value="alpha/beta hydrolase"/>
    <property type="match status" value="1"/>
</dbReference>
<dbReference type="OrthoDB" id="3208682at2"/>
<organism evidence="2 3">
    <name type="scientific">Trebonia kvetii</name>
    <dbReference type="NCBI Taxonomy" id="2480626"/>
    <lineage>
        <taxon>Bacteria</taxon>
        <taxon>Bacillati</taxon>
        <taxon>Actinomycetota</taxon>
        <taxon>Actinomycetes</taxon>
        <taxon>Streptosporangiales</taxon>
        <taxon>Treboniaceae</taxon>
        <taxon>Trebonia</taxon>
    </lineage>
</organism>
<accession>A0A6P2C0W0</accession>
<dbReference type="RefSeq" id="WP_145854667.1">
    <property type="nucleotide sequence ID" value="NZ_RPFW01000003.1"/>
</dbReference>
<dbReference type="SUPFAM" id="SSF53474">
    <property type="entry name" value="alpha/beta-Hydrolases"/>
    <property type="match status" value="1"/>
</dbReference>
<evidence type="ECO:0000313" key="2">
    <source>
        <dbReference type="EMBL" id="TVZ04577.1"/>
    </source>
</evidence>
<dbReference type="InterPro" id="IPR002925">
    <property type="entry name" value="Dienelactn_hydro"/>
</dbReference>